<keyword evidence="3" id="KW-1185">Reference proteome</keyword>
<dbReference type="Proteomes" id="UP000249169">
    <property type="component" value="Unassembled WGS sequence"/>
</dbReference>
<feature type="compositionally biased region" description="Acidic residues" evidence="1">
    <location>
        <begin position="69"/>
        <end position="80"/>
    </location>
</feature>
<organism evidence="2 3">
    <name type="scientific">Lujinxingia litoralis</name>
    <dbReference type="NCBI Taxonomy" id="2211119"/>
    <lineage>
        <taxon>Bacteria</taxon>
        <taxon>Deltaproteobacteria</taxon>
        <taxon>Bradymonadales</taxon>
        <taxon>Lujinxingiaceae</taxon>
        <taxon>Lujinxingia</taxon>
    </lineage>
</organism>
<feature type="compositionally biased region" description="Low complexity" evidence="1">
    <location>
        <begin position="15"/>
        <end position="26"/>
    </location>
</feature>
<feature type="region of interest" description="Disordered" evidence="1">
    <location>
        <begin position="1"/>
        <end position="82"/>
    </location>
</feature>
<feature type="compositionally biased region" description="Acidic residues" evidence="1">
    <location>
        <begin position="45"/>
        <end position="62"/>
    </location>
</feature>
<feature type="compositionally biased region" description="Basic and acidic residues" evidence="1">
    <location>
        <begin position="763"/>
        <end position="775"/>
    </location>
</feature>
<accession>A0A328C6D1</accession>
<protein>
    <recommendedName>
        <fullName evidence="4">Disintegrin domain-containing protein</fullName>
    </recommendedName>
</protein>
<dbReference type="Pfam" id="PF11617">
    <property type="entry name" value="Cu-binding_MopE"/>
    <property type="match status" value="5"/>
</dbReference>
<comment type="caution">
    <text evidence="2">The sequence shown here is derived from an EMBL/GenBank/DDBJ whole genome shotgun (WGS) entry which is preliminary data.</text>
</comment>
<evidence type="ECO:0000256" key="1">
    <source>
        <dbReference type="SAM" id="MobiDB-lite"/>
    </source>
</evidence>
<dbReference type="OrthoDB" id="5506679at2"/>
<dbReference type="EMBL" id="QHKO01000007">
    <property type="protein sequence ID" value="RAL20921.1"/>
    <property type="molecule type" value="Genomic_DNA"/>
</dbReference>
<proteinExistence type="predicted"/>
<dbReference type="InterPro" id="IPR021655">
    <property type="entry name" value="Put_metal-bd"/>
</dbReference>
<reference evidence="2 3" key="1">
    <citation type="submission" date="2018-05" db="EMBL/GenBank/DDBJ databases">
        <title>Lujinxingia marina gen. nov. sp. nov., a new facultative anaerobic member of the class Deltaproteobacteria, and proposal of Lujinxingaceae fam. nov.</title>
        <authorList>
            <person name="Li C.-M."/>
        </authorList>
    </citation>
    <scope>NUCLEOTIDE SEQUENCE [LARGE SCALE GENOMIC DNA]</scope>
    <source>
        <strain evidence="2 3">B210</strain>
    </source>
</reference>
<evidence type="ECO:0000313" key="3">
    <source>
        <dbReference type="Proteomes" id="UP000249169"/>
    </source>
</evidence>
<evidence type="ECO:0000313" key="2">
    <source>
        <dbReference type="EMBL" id="RAL20921.1"/>
    </source>
</evidence>
<dbReference type="RefSeq" id="WP_111730652.1">
    <property type="nucleotide sequence ID" value="NZ_QHKO01000007.1"/>
</dbReference>
<sequence length="1008" mass="106055">MAAMLSLGGLSACGSDDTPTSHTPTPGLDAGDTDISDADAGQPDADADQPDADLDAGPDADADSGLPDADPDADADEPPEDFGRTLADYRLCTTDADCPVGLGTCVKDIALNRADPLLGTHVSVAELFALDPDQGICTEVCTNADSACDELSVNGELADHEPYSCQVVVVGESPYPPPGARPALPFADQLNPAELTANVPFGAICRPPFQLDAGVDRGFCQACDGEQNPCAGDSLCYDWRLQRPAIGTRQGTCLAPCEDESGCPMGFACEDVGAEELDDQGNLLPGTRVCVPTARSCGSCIDHDEDGFGLGRCGPASHPVTEVDCDDTNPAAFYSANEPDHPFPRFCAPDQDFNCNGLDDSAEQIGSPEFGDNHCQACGDTCSGAVPNGQASCATGSCIAHCDDPAAFADCDGLLDNGCEQPVDDPSLLYFPDLDLDGYGDARAQPFFACSPAAVPAGLVNNSLDCDDSNPQTYTGAPEICDGKDNNCNQVVDDLLTDTGGSCSTGLQGRCEAGTYACVSGALSCAQSNAAVDEICNGIDDDCDGTVDEGSPDLGVWYRDEDGDGYGVEGVSTQACSPPQGYAQVPGDCDDTRADVHPGRREDCANSTNMNCKAEADETPDDWLHARQAYRDGDGDGYSPSPNTTLAYCRTLPTGYSQALHTGAGNIDCNDANSGVNPGATETCQTPHDDDCDNNVHNAPAHETTPYYRDVDGDGYGGNTSARFCDSAPGNAPPTNEPWVRTGGDLLDCQCTRTVISSGHTYQGRDVHPGQHEQCDGLDNDSDGRTDEGCPLDMGWSYLANPTPWRGITTGEMDDFHCPSHQYLVGFNVNVVRPHTSCASGHVGVWGVEAVCRNFASVETNTVHPFTYQVRHTRAENKEIYRGSYSGSCGVAEGWEVLRCPDGQAVRSLVGSYDPGSRIRKLGVRCAPLEADLLPMSQTPPQEAGISINTIHNTTSAIVPSYNDQGSWPMDDSCQAGTVAVGYTAIRTHLTELRGIRLLCGRVDAWNK</sequence>
<dbReference type="AlphaFoldDB" id="A0A328C6D1"/>
<name>A0A328C6D1_9DELT</name>
<feature type="region of interest" description="Disordered" evidence="1">
    <location>
        <begin position="760"/>
        <end position="782"/>
    </location>
</feature>
<evidence type="ECO:0008006" key="4">
    <source>
        <dbReference type="Google" id="ProtNLM"/>
    </source>
</evidence>
<gene>
    <name evidence="2" type="ORF">DL240_14700</name>
</gene>